<dbReference type="Pfam" id="PF04978">
    <property type="entry name" value="MST"/>
    <property type="match status" value="1"/>
</dbReference>
<protein>
    <submittedName>
        <fullName evidence="1">DinB family protein</fullName>
    </submittedName>
</protein>
<reference evidence="1 2" key="1">
    <citation type="submission" date="2020-10" db="EMBL/GenBank/DDBJ databases">
        <title>Ca. Dormibacterota MAGs.</title>
        <authorList>
            <person name="Montgomery K."/>
        </authorList>
    </citation>
    <scope>NUCLEOTIDE SEQUENCE [LARGE SCALE GENOMIC DNA]</scope>
    <source>
        <strain evidence="1">SC8812_S17_18</strain>
    </source>
</reference>
<name>A0A934N5Y9_9BACT</name>
<comment type="caution">
    <text evidence="1">The sequence shown here is derived from an EMBL/GenBank/DDBJ whole genome shotgun (WGS) entry which is preliminary data.</text>
</comment>
<dbReference type="Proteomes" id="UP000606991">
    <property type="component" value="Unassembled WGS sequence"/>
</dbReference>
<dbReference type="InterPro" id="IPR034660">
    <property type="entry name" value="DinB/YfiT-like"/>
</dbReference>
<dbReference type="EMBL" id="JAEKNS010000083">
    <property type="protein sequence ID" value="MBJ7594829.1"/>
    <property type="molecule type" value="Genomic_DNA"/>
</dbReference>
<dbReference type="Gene3D" id="1.20.120.450">
    <property type="entry name" value="dinb family like domain"/>
    <property type="match status" value="1"/>
</dbReference>
<dbReference type="SUPFAM" id="SSF109854">
    <property type="entry name" value="DinB/YfiT-like putative metalloenzymes"/>
    <property type="match status" value="1"/>
</dbReference>
<accession>A0A934N5Y9</accession>
<gene>
    <name evidence="1" type="ORF">JF886_08205</name>
</gene>
<dbReference type="InterPro" id="IPR007061">
    <property type="entry name" value="MST-like"/>
</dbReference>
<evidence type="ECO:0000313" key="2">
    <source>
        <dbReference type="Proteomes" id="UP000606991"/>
    </source>
</evidence>
<dbReference type="AlphaFoldDB" id="A0A934N5Y9"/>
<sequence>MTASYDDIPREADERATLTAFLDWQRATLMRKCEGLSDEQLRERAAPPSTLSLLGLVRHMADVERWWFRINLTGEPVDQRYSTDEDEDGDFDNLDADDVATVLAHWQAECERARAIVASHSLEDKGKNRDTGRVMSLRWTLLHMIEEYSRHNGHADLLRQRIDGAVGY</sequence>
<dbReference type="RefSeq" id="WP_337311375.1">
    <property type="nucleotide sequence ID" value="NZ_JAEKNS010000083.1"/>
</dbReference>
<organism evidence="1 2">
    <name type="scientific">Candidatus Aeolococcus gillhamiae</name>
    <dbReference type="NCBI Taxonomy" id="3127015"/>
    <lineage>
        <taxon>Bacteria</taxon>
        <taxon>Bacillati</taxon>
        <taxon>Candidatus Dormiibacterota</taxon>
        <taxon>Candidatus Dormibacteria</taxon>
        <taxon>Candidatus Aeolococcales</taxon>
        <taxon>Candidatus Aeolococcaceae</taxon>
        <taxon>Candidatus Aeolococcus</taxon>
    </lineage>
</organism>
<proteinExistence type="predicted"/>
<evidence type="ECO:0000313" key="1">
    <source>
        <dbReference type="EMBL" id="MBJ7594829.1"/>
    </source>
</evidence>